<dbReference type="SUPFAM" id="SSF56784">
    <property type="entry name" value="HAD-like"/>
    <property type="match status" value="1"/>
</dbReference>
<organism evidence="5 6">
    <name type="scientific">Flavobacterium plantiphilum</name>
    <dbReference type="NCBI Taxonomy" id="3163297"/>
    <lineage>
        <taxon>Bacteria</taxon>
        <taxon>Pseudomonadati</taxon>
        <taxon>Bacteroidota</taxon>
        <taxon>Flavobacteriia</taxon>
        <taxon>Flavobacteriales</taxon>
        <taxon>Flavobacteriaceae</taxon>
        <taxon>Flavobacterium</taxon>
    </lineage>
</organism>
<dbReference type="InterPro" id="IPR036412">
    <property type="entry name" value="HAD-like_sf"/>
</dbReference>
<dbReference type="Gene3D" id="3.40.50.1000">
    <property type="entry name" value="HAD superfamily/HAD-like"/>
    <property type="match status" value="1"/>
</dbReference>
<evidence type="ECO:0000313" key="6">
    <source>
        <dbReference type="Proteomes" id="UP001629260"/>
    </source>
</evidence>
<protein>
    <recommendedName>
        <fullName evidence="4">phosphoglycolate phosphatase</fullName>
        <ecNumber evidence="4">3.1.3.18</ecNumber>
    </recommendedName>
</protein>
<comment type="similarity">
    <text evidence="3">Belongs to the HAD-like hydrolase superfamily. CbbY/CbbZ/Gph/YieH family.</text>
</comment>
<gene>
    <name evidence="5" type="ORF">ABS764_13830</name>
</gene>
<dbReference type="RefSeq" id="WP_408082377.1">
    <property type="nucleotide sequence ID" value="NZ_JBELQA010000008.1"/>
</dbReference>
<dbReference type="Gene3D" id="1.10.150.240">
    <property type="entry name" value="Putative phosphatase, domain 2"/>
    <property type="match status" value="1"/>
</dbReference>
<dbReference type="PANTHER" id="PTHR43434:SF1">
    <property type="entry name" value="PHOSPHOGLYCOLATE PHOSPHATASE"/>
    <property type="match status" value="1"/>
</dbReference>
<keyword evidence="6" id="KW-1185">Reference proteome</keyword>
<accession>A0ABW8XVL5</accession>
<dbReference type="InterPro" id="IPR041492">
    <property type="entry name" value="HAD_2"/>
</dbReference>
<dbReference type="Proteomes" id="UP001629260">
    <property type="component" value="Unassembled WGS sequence"/>
</dbReference>
<proteinExistence type="inferred from homology"/>
<name>A0ABW8XVL5_9FLAO</name>
<dbReference type="EMBL" id="JBELQA010000008">
    <property type="protein sequence ID" value="MFL9831928.1"/>
    <property type="molecule type" value="Genomic_DNA"/>
</dbReference>
<evidence type="ECO:0000256" key="2">
    <source>
        <dbReference type="ARBA" id="ARBA00004818"/>
    </source>
</evidence>
<evidence type="ECO:0000313" key="5">
    <source>
        <dbReference type="EMBL" id="MFL9831928.1"/>
    </source>
</evidence>
<dbReference type="PANTHER" id="PTHR43434">
    <property type="entry name" value="PHOSPHOGLYCOLATE PHOSPHATASE"/>
    <property type="match status" value="1"/>
</dbReference>
<comment type="pathway">
    <text evidence="2">Organic acid metabolism; glycolate biosynthesis; glycolate from 2-phosphoglycolate: step 1/1.</text>
</comment>
<dbReference type="InterPro" id="IPR050155">
    <property type="entry name" value="HAD-like_hydrolase_sf"/>
</dbReference>
<sequence>MSKDLKLIKVIFWDFDGVLMDSNAVRDLGFEKVLEEFPKEQVERLLNFHKANGGLSRYVKFRYFFEEIRNEAITEDQILLWAERFSIIMKNLLVNPNLLINETLDFVRQNQEKYRMHITSGSDQEELRYLCKSMSIENLFESIHGSPKPKKQWVKELIDSHDYNINECVLIGDSVNDLEAAQFNGIHFYGYNNNNLTVYNTNLFKFL</sequence>
<dbReference type="SFLD" id="SFLDS00003">
    <property type="entry name" value="Haloacid_Dehalogenase"/>
    <property type="match status" value="1"/>
</dbReference>
<comment type="catalytic activity">
    <reaction evidence="1">
        <text>2-phosphoglycolate + H2O = glycolate + phosphate</text>
        <dbReference type="Rhea" id="RHEA:14369"/>
        <dbReference type="ChEBI" id="CHEBI:15377"/>
        <dbReference type="ChEBI" id="CHEBI:29805"/>
        <dbReference type="ChEBI" id="CHEBI:43474"/>
        <dbReference type="ChEBI" id="CHEBI:58033"/>
        <dbReference type="EC" id="3.1.3.18"/>
    </reaction>
</comment>
<dbReference type="InterPro" id="IPR023198">
    <property type="entry name" value="PGP-like_dom2"/>
</dbReference>
<reference evidence="5 6" key="1">
    <citation type="submission" date="2024-06" db="EMBL/GenBank/DDBJ databases">
        <authorList>
            <person name="Kaempfer P."/>
            <person name="Viver T."/>
        </authorList>
    </citation>
    <scope>NUCLEOTIDE SEQUENCE [LARGE SCALE GENOMIC DNA]</scope>
    <source>
        <strain evidence="5 6">ST-87</strain>
    </source>
</reference>
<dbReference type="SFLD" id="SFLDG01129">
    <property type="entry name" value="C1.5:_HAD__Beta-PGM__Phosphata"/>
    <property type="match status" value="1"/>
</dbReference>
<dbReference type="Pfam" id="PF13419">
    <property type="entry name" value="HAD_2"/>
    <property type="match status" value="1"/>
</dbReference>
<comment type="caution">
    <text evidence="5">The sequence shown here is derived from an EMBL/GenBank/DDBJ whole genome shotgun (WGS) entry which is preliminary data.</text>
</comment>
<evidence type="ECO:0000256" key="3">
    <source>
        <dbReference type="ARBA" id="ARBA00006171"/>
    </source>
</evidence>
<evidence type="ECO:0000256" key="1">
    <source>
        <dbReference type="ARBA" id="ARBA00000830"/>
    </source>
</evidence>
<evidence type="ECO:0000256" key="4">
    <source>
        <dbReference type="ARBA" id="ARBA00013078"/>
    </source>
</evidence>
<dbReference type="EC" id="3.1.3.18" evidence="4"/>
<dbReference type="InterPro" id="IPR023214">
    <property type="entry name" value="HAD_sf"/>
</dbReference>
<dbReference type="CDD" id="cd01427">
    <property type="entry name" value="HAD_like"/>
    <property type="match status" value="1"/>
</dbReference>